<keyword evidence="13" id="KW-0378">Hydrolase</keyword>
<dbReference type="FunFam" id="2.60.40.10:FF:000020">
    <property type="entry name" value="Fibroblast growth factor receptor"/>
    <property type="match status" value="1"/>
</dbReference>
<keyword evidence="9 24" id="KW-0732">Signal</keyword>
<name>A0A2B4SQ84_STYPI</name>
<dbReference type="PRINTS" id="PR01537">
    <property type="entry name" value="INTRLKN1R1F"/>
</dbReference>
<evidence type="ECO:0000313" key="28">
    <source>
        <dbReference type="Proteomes" id="UP000225706"/>
    </source>
</evidence>
<dbReference type="AlphaFoldDB" id="A0A2B4SQ84"/>
<feature type="domain" description="TIR" evidence="25">
    <location>
        <begin position="369"/>
        <end position="515"/>
    </location>
</feature>
<keyword evidence="21" id="KW-0325">Glycoprotein</keyword>
<keyword evidence="22" id="KW-0393">Immunoglobulin domain</keyword>
<keyword evidence="8" id="KW-0812">Transmembrane</keyword>
<keyword evidence="17" id="KW-0472">Membrane</keyword>
<evidence type="ECO:0000256" key="2">
    <source>
        <dbReference type="ARBA" id="ARBA00004236"/>
    </source>
</evidence>
<evidence type="ECO:0000256" key="16">
    <source>
        <dbReference type="ARBA" id="ARBA00023027"/>
    </source>
</evidence>
<dbReference type="PROSITE" id="PS50104">
    <property type="entry name" value="TIR"/>
    <property type="match status" value="1"/>
</dbReference>
<keyword evidence="11" id="KW-0547">Nucleotide-binding</keyword>
<evidence type="ECO:0000259" key="26">
    <source>
        <dbReference type="PROSITE" id="PS50835"/>
    </source>
</evidence>
<evidence type="ECO:0000313" key="27">
    <source>
        <dbReference type="EMBL" id="PFX31040.1"/>
    </source>
</evidence>
<dbReference type="InterPro" id="IPR036179">
    <property type="entry name" value="Ig-like_dom_sf"/>
</dbReference>
<dbReference type="GO" id="GO:0004714">
    <property type="term" value="F:transmembrane receptor protein tyrosine kinase activity"/>
    <property type="evidence" value="ECO:0007669"/>
    <property type="project" value="UniProtKB-EC"/>
</dbReference>
<dbReference type="SMART" id="SM00409">
    <property type="entry name" value="IG"/>
    <property type="match status" value="3"/>
</dbReference>
<organism evidence="27 28">
    <name type="scientific">Stylophora pistillata</name>
    <name type="common">Smooth cauliflower coral</name>
    <dbReference type="NCBI Taxonomy" id="50429"/>
    <lineage>
        <taxon>Eukaryota</taxon>
        <taxon>Metazoa</taxon>
        <taxon>Cnidaria</taxon>
        <taxon>Anthozoa</taxon>
        <taxon>Hexacorallia</taxon>
        <taxon>Scleractinia</taxon>
        <taxon>Astrocoeniina</taxon>
        <taxon>Pocilloporidae</taxon>
        <taxon>Stylophora</taxon>
    </lineage>
</organism>
<dbReference type="STRING" id="50429.A0A2B4SQ84"/>
<dbReference type="GO" id="GO:0005524">
    <property type="term" value="F:ATP binding"/>
    <property type="evidence" value="ECO:0007669"/>
    <property type="project" value="UniProtKB-KW"/>
</dbReference>
<dbReference type="EMBL" id="LSMT01000041">
    <property type="protein sequence ID" value="PFX31040.1"/>
    <property type="molecule type" value="Genomic_DNA"/>
</dbReference>
<dbReference type="Gene3D" id="2.60.40.10">
    <property type="entry name" value="Immunoglobulins"/>
    <property type="match status" value="3"/>
</dbReference>
<comment type="caution">
    <text evidence="27">The sequence shown here is derived from an EMBL/GenBank/DDBJ whole genome shotgun (WGS) entry which is preliminary data.</text>
</comment>
<evidence type="ECO:0000256" key="12">
    <source>
        <dbReference type="ARBA" id="ARBA00022777"/>
    </source>
</evidence>
<dbReference type="SMART" id="SM00255">
    <property type="entry name" value="TIR"/>
    <property type="match status" value="1"/>
</dbReference>
<dbReference type="InterPro" id="IPR013106">
    <property type="entry name" value="Ig_V-set"/>
</dbReference>
<proteinExistence type="inferred from homology"/>
<dbReference type="FunFam" id="2.60.40.10:FF:000273">
    <property type="entry name" value="contactin-3 isoform X1"/>
    <property type="match status" value="1"/>
</dbReference>
<evidence type="ECO:0000256" key="24">
    <source>
        <dbReference type="SAM" id="SignalP"/>
    </source>
</evidence>
<evidence type="ECO:0000256" key="1">
    <source>
        <dbReference type="ARBA" id="ARBA00004167"/>
    </source>
</evidence>
<evidence type="ECO:0000256" key="5">
    <source>
        <dbReference type="ARBA" id="ARBA00022475"/>
    </source>
</evidence>
<dbReference type="EC" id="2.7.10.1" evidence="4"/>
<evidence type="ECO:0000256" key="4">
    <source>
        <dbReference type="ARBA" id="ARBA00011902"/>
    </source>
</evidence>
<keyword evidence="14" id="KW-0067">ATP-binding</keyword>
<dbReference type="InterPro" id="IPR013783">
    <property type="entry name" value="Ig-like_fold"/>
</dbReference>
<accession>A0A2B4SQ84</accession>
<evidence type="ECO:0000256" key="3">
    <source>
        <dbReference type="ARBA" id="ARBA00009752"/>
    </source>
</evidence>
<keyword evidence="16" id="KW-0520">NAD</keyword>
<dbReference type="PROSITE" id="PS50835">
    <property type="entry name" value="IG_LIKE"/>
    <property type="match status" value="3"/>
</dbReference>
<feature type="domain" description="Ig-like" evidence="26">
    <location>
        <begin position="242"/>
        <end position="343"/>
    </location>
</feature>
<keyword evidence="7" id="KW-0808">Transferase</keyword>
<evidence type="ECO:0000256" key="18">
    <source>
        <dbReference type="ARBA" id="ARBA00023137"/>
    </source>
</evidence>
<keyword evidence="18" id="KW-0829">Tyrosine-protein kinase</keyword>
<evidence type="ECO:0000256" key="8">
    <source>
        <dbReference type="ARBA" id="ARBA00022692"/>
    </source>
</evidence>
<dbReference type="SUPFAM" id="SSF48726">
    <property type="entry name" value="Immunoglobulin"/>
    <property type="match status" value="3"/>
</dbReference>
<evidence type="ECO:0000256" key="6">
    <source>
        <dbReference type="ARBA" id="ARBA00022553"/>
    </source>
</evidence>
<dbReference type="InterPro" id="IPR000157">
    <property type="entry name" value="TIR_dom"/>
</dbReference>
<dbReference type="InterPro" id="IPR035897">
    <property type="entry name" value="Toll_tir_struct_dom_sf"/>
</dbReference>
<evidence type="ECO:0000256" key="14">
    <source>
        <dbReference type="ARBA" id="ARBA00022840"/>
    </source>
</evidence>
<dbReference type="Pfam" id="PF07686">
    <property type="entry name" value="V-set"/>
    <property type="match status" value="1"/>
</dbReference>
<dbReference type="SUPFAM" id="SSF52200">
    <property type="entry name" value="Toll/Interleukin receptor TIR domain"/>
    <property type="match status" value="1"/>
</dbReference>
<evidence type="ECO:0000256" key="11">
    <source>
        <dbReference type="ARBA" id="ARBA00022741"/>
    </source>
</evidence>
<keyword evidence="28" id="KW-1185">Reference proteome</keyword>
<evidence type="ECO:0000259" key="25">
    <source>
        <dbReference type="PROSITE" id="PS50104"/>
    </source>
</evidence>
<dbReference type="InterPro" id="IPR003598">
    <property type="entry name" value="Ig_sub2"/>
</dbReference>
<feature type="region of interest" description="Disordered" evidence="23">
    <location>
        <begin position="121"/>
        <end position="142"/>
    </location>
</feature>
<dbReference type="PANTHER" id="PTHR19890">
    <property type="entry name" value="FIBROBLAST GROWTH FACTOR RECEPTOR"/>
    <property type="match status" value="1"/>
</dbReference>
<keyword evidence="10" id="KW-0677">Repeat</keyword>
<dbReference type="Gene3D" id="3.40.50.10140">
    <property type="entry name" value="Toll/interleukin-1 receptor homology (TIR) domain"/>
    <property type="match status" value="1"/>
</dbReference>
<dbReference type="GO" id="GO:0007165">
    <property type="term" value="P:signal transduction"/>
    <property type="evidence" value="ECO:0007669"/>
    <property type="project" value="InterPro"/>
</dbReference>
<dbReference type="SMART" id="SM00408">
    <property type="entry name" value="IGc2"/>
    <property type="match status" value="3"/>
</dbReference>
<evidence type="ECO:0000256" key="9">
    <source>
        <dbReference type="ARBA" id="ARBA00022729"/>
    </source>
</evidence>
<evidence type="ECO:0000256" key="21">
    <source>
        <dbReference type="ARBA" id="ARBA00023180"/>
    </source>
</evidence>
<sequence>MDDKVSIVLVFLFCVVLIPSTAYSDHPPPRIQGTPKPQYVARLGDTKRLRCAVTGLPPPSITWIKNDQPLHQSERIKKLNEDKTIKIKGVRLEDRGNYTCIAENPLGKVNLTLQLHVRHDENLTATDSPSATKRPTTEHQARAGAPVFSDPNLLKRSFRAWPASQSIRLKCQATGAPPLRYIWLKDGKDIKNRRLDPYVNASLWYLKLRDLVPADSGRYTCLVSNRYGSINHTFTLQVVARPHSAPILMRGFPMNKTVQVGDNATFTCNVHTNGIHMDFIWLKWTSMPTYEDILNSFDSFDSFRRIDPHYYKAVQVKSNYSLMVNIVNVTEDDFGLYICYVRNPMGKDFRSAYLIKYVKPMVPGTETKFEYDAFVIFSSQDSDWVTKTLIPTLEEIHHFKCCVHYRDFVLGVPYRENMVNSVYKSRKTIAVVSKNFFKSNYCCSEMEYALHRLMERRDDSVVVIKLDEVNREKIPKELRKRSYIDYAKKFEKHHWERKLVDCLTIPNDQPQEQVL</sequence>
<dbReference type="GO" id="GO:0016787">
    <property type="term" value="F:hydrolase activity"/>
    <property type="evidence" value="ECO:0007669"/>
    <property type="project" value="UniProtKB-KW"/>
</dbReference>
<comment type="similarity">
    <text evidence="3">Belongs to the interleukin-1 receptor family.</text>
</comment>
<dbReference type="GO" id="GO:0005886">
    <property type="term" value="C:plasma membrane"/>
    <property type="evidence" value="ECO:0007669"/>
    <property type="project" value="UniProtKB-SubCell"/>
</dbReference>
<protein>
    <recommendedName>
        <fullName evidence="4">receptor protein-tyrosine kinase</fullName>
        <ecNumber evidence="4">2.7.10.1</ecNumber>
    </recommendedName>
</protein>
<dbReference type="InterPro" id="IPR052615">
    <property type="entry name" value="FGFRL"/>
</dbReference>
<feature type="domain" description="Ig-like" evidence="26">
    <location>
        <begin position="29"/>
        <end position="112"/>
    </location>
</feature>
<keyword evidence="6" id="KW-0597">Phosphoprotein</keyword>
<dbReference type="InterPro" id="IPR003599">
    <property type="entry name" value="Ig_sub"/>
</dbReference>
<dbReference type="Pfam" id="PF13676">
    <property type="entry name" value="TIR_2"/>
    <property type="match status" value="1"/>
</dbReference>
<dbReference type="FunFam" id="2.60.40.10:FF:000016">
    <property type="entry name" value="Fibroblast growth factor receptor"/>
    <property type="match status" value="1"/>
</dbReference>
<feature type="chain" id="PRO_5012970728" description="receptor protein-tyrosine kinase" evidence="24">
    <location>
        <begin position="25"/>
        <end position="515"/>
    </location>
</feature>
<dbReference type="Proteomes" id="UP000225706">
    <property type="component" value="Unassembled WGS sequence"/>
</dbReference>
<dbReference type="InterPro" id="IPR007110">
    <property type="entry name" value="Ig-like_dom"/>
</dbReference>
<evidence type="ECO:0000256" key="19">
    <source>
        <dbReference type="ARBA" id="ARBA00023157"/>
    </source>
</evidence>
<keyword evidence="20 27" id="KW-0675">Receptor</keyword>
<evidence type="ECO:0000256" key="7">
    <source>
        <dbReference type="ARBA" id="ARBA00022679"/>
    </source>
</evidence>
<evidence type="ECO:0000256" key="10">
    <source>
        <dbReference type="ARBA" id="ARBA00022737"/>
    </source>
</evidence>
<keyword evidence="12" id="KW-0418">Kinase</keyword>
<evidence type="ECO:0000256" key="13">
    <source>
        <dbReference type="ARBA" id="ARBA00022801"/>
    </source>
</evidence>
<evidence type="ECO:0000256" key="17">
    <source>
        <dbReference type="ARBA" id="ARBA00023136"/>
    </source>
</evidence>
<dbReference type="InterPro" id="IPR013098">
    <property type="entry name" value="Ig_I-set"/>
</dbReference>
<feature type="domain" description="Ig-like" evidence="26">
    <location>
        <begin position="129"/>
        <end position="237"/>
    </location>
</feature>
<evidence type="ECO:0000256" key="20">
    <source>
        <dbReference type="ARBA" id="ARBA00023170"/>
    </source>
</evidence>
<feature type="signal peptide" evidence="24">
    <location>
        <begin position="1"/>
        <end position="24"/>
    </location>
</feature>
<keyword evidence="19" id="KW-1015">Disulfide bond</keyword>
<evidence type="ECO:0000256" key="15">
    <source>
        <dbReference type="ARBA" id="ARBA00022989"/>
    </source>
</evidence>
<dbReference type="PANTHER" id="PTHR19890:SF10">
    <property type="entry name" value="FIBROBLAST GROWTH FACTOR RECEPTOR-LIKE 1"/>
    <property type="match status" value="1"/>
</dbReference>
<evidence type="ECO:0000256" key="22">
    <source>
        <dbReference type="ARBA" id="ARBA00023319"/>
    </source>
</evidence>
<keyword evidence="15" id="KW-1133">Transmembrane helix</keyword>
<keyword evidence="5" id="KW-1003">Cell membrane</keyword>
<gene>
    <name evidence="27" type="primary">Fgfrl1</name>
    <name evidence="27" type="ORF">AWC38_SpisGene4128</name>
</gene>
<reference evidence="28" key="1">
    <citation type="journal article" date="2017" name="bioRxiv">
        <title>Comparative analysis of the genomes of Stylophora pistillata and Acropora digitifera provides evidence for extensive differences between species of corals.</title>
        <authorList>
            <person name="Voolstra C.R."/>
            <person name="Li Y."/>
            <person name="Liew Y.J."/>
            <person name="Baumgarten S."/>
            <person name="Zoccola D."/>
            <person name="Flot J.-F."/>
            <person name="Tambutte S."/>
            <person name="Allemand D."/>
            <person name="Aranda M."/>
        </authorList>
    </citation>
    <scope>NUCLEOTIDE SEQUENCE [LARGE SCALE GENOMIC DNA]</scope>
</reference>
<evidence type="ECO:0000256" key="23">
    <source>
        <dbReference type="SAM" id="MobiDB-lite"/>
    </source>
</evidence>
<comment type="subcellular location">
    <subcellularLocation>
        <location evidence="2">Cell membrane</location>
    </subcellularLocation>
    <subcellularLocation>
        <location evidence="1">Membrane</location>
        <topology evidence="1">Single-pass membrane protein</topology>
    </subcellularLocation>
</comment>
<dbReference type="OrthoDB" id="5985966at2759"/>
<dbReference type="Pfam" id="PF07679">
    <property type="entry name" value="I-set"/>
    <property type="match status" value="2"/>
</dbReference>
<feature type="compositionally biased region" description="Polar residues" evidence="23">
    <location>
        <begin position="123"/>
        <end position="134"/>
    </location>
</feature>